<dbReference type="Proteomes" id="UP000190092">
    <property type="component" value="Unassembled WGS sequence"/>
</dbReference>
<evidence type="ECO:0000256" key="4">
    <source>
        <dbReference type="ARBA" id="ARBA00022989"/>
    </source>
</evidence>
<gene>
    <name evidence="7" type="ORF">SAMN02745126_00025</name>
</gene>
<feature type="transmembrane region" description="Helical" evidence="6">
    <location>
        <begin position="136"/>
        <end position="159"/>
    </location>
</feature>
<evidence type="ECO:0000313" key="7">
    <source>
        <dbReference type="EMBL" id="SJZ30485.1"/>
    </source>
</evidence>
<feature type="transmembrane region" description="Helical" evidence="6">
    <location>
        <begin position="200"/>
        <end position="219"/>
    </location>
</feature>
<dbReference type="STRING" id="225324.SAMN02745126_00025"/>
<feature type="transmembrane region" description="Helical" evidence="6">
    <location>
        <begin position="231"/>
        <end position="253"/>
    </location>
</feature>
<keyword evidence="3 6" id="KW-0812">Transmembrane</keyword>
<dbReference type="PANTHER" id="PTHR21716:SF64">
    <property type="entry name" value="AI-2 TRANSPORT PROTEIN TQSA"/>
    <property type="match status" value="1"/>
</dbReference>
<organism evidence="7 8">
    <name type="scientific">Enhydrobacter aerosaccus</name>
    <dbReference type="NCBI Taxonomy" id="225324"/>
    <lineage>
        <taxon>Bacteria</taxon>
        <taxon>Pseudomonadati</taxon>
        <taxon>Pseudomonadota</taxon>
        <taxon>Alphaproteobacteria</taxon>
        <taxon>Hyphomicrobiales</taxon>
        <taxon>Enhydrobacter</taxon>
    </lineage>
</organism>
<dbReference type="OrthoDB" id="9799225at2"/>
<feature type="transmembrane region" description="Helical" evidence="6">
    <location>
        <begin position="12"/>
        <end position="42"/>
    </location>
</feature>
<dbReference type="PANTHER" id="PTHR21716">
    <property type="entry name" value="TRANSMEMBRANE PROTEIN"/>
    <property type="match status" value="1"/>
</dbReference>
<dbReference type="EMBL" id="FUWJ01000001">
    <property type="protein sequence ID" value="SJZ30485.1"/>
    <property type="molecule type" value="Genomic_DNA"/>
</dbReference>
<sequence>MRMTLQRAALWAIVIAATMYLLVAARGLILPFVLAMALWYMVDAVADAIERPRLGRLRVPRPLALLAAVLIMSGLVGVVGRTLGHNVSAVAAAAPAYEGRLQKLLDQLAALAGMEQAPTLGQLFDRISLADTLGGVATFAASLVSVAGIVLIYAGFLFVEQVRFRRKLAIIFGPGEQQARVLSVLEQIDRDIRVYLRIKTVLAVATSILAYAVMAWVGVDFAGFWATMIFFFYYIPTVGSILAIVAPAVLTLVQFDHLTPFLIVLFVIGTIQIVMANVIEPAIMGRSLNLSPLVVIVSLMVWGTMWGVIGMFLCVPIMVVLLIVLAHFESTRPVAILLSADGRIPEAPHEPGS</sequence>
<proteinExistence type="inferred from homology"/>
<evidence type="ECO:0000256" key="5">
    <source>
        <dbReference type="ARBA" id="ARBA00023136"/>
    </source>
</evidence>
<evidence type="ECO:0000256" key="1">
    <source>
        <dbReference type="ARBA" id="ARBA00004141"/>
    </source>
</evidence>
<dbReference type="AlphaFoldDB" id="A0A1T4JJZ0"/>
<name>A0A1T4JJZ0_9HYPH</name>
<dbReference type="GO" id="GO:0055085">
    <property type="term" value="P:transmembrane transport"/>
    <property type="evidence" value="ECO:0007669"/>
    <property type="project" value="TreeGrafter"/>
</dbReference>
<feature type="transmembrane region" description="Helical" evidence="6">
    <location>
        <begin position="63"/>
        <end position="80"/>
    </location>
</feature>
<dbReference type="Pfam" id="PF01594">
    <property type="entry name" value="AI-2E_transport"/>
    <property type="match status" value="1"/>
</dbReference>
<comment type="similarity">
    <text evidence="2">Belongs to the autoinducer-2 exporter (AI-2E) (TC 2.A.86) family.</text>
</comment>
<evidence type="ECO:0000256" key="3">
    <source>
        <dbReference type="ARBA" id="ARBA00022692"/>
    </source>
</evidence>
<evidence type="ECO:0000256" key="2">
    <source>
        <dbReference type="ARBA" id="ARBA00009773"/>
    </source>
</evidence>
<reference evidence="8" key="1">
    <citation type="submission" date="2017-02" db="EMBL/GenBank/DDBJ databases">
        <authorList>
            <person name="Varghese N."/>
            <person name="Submissions S."/>
        </authorList>
    </citation>
    <scope>NUCLEOTIDE SEQUENCE [LARGE SCALE GENOMIC DNA]</scope>
    <source>
        <strain evidence="8">ATCC 27094</strain>
    </source>
</reference>
<evidence type="ECO:0000313" key="8">
    <source>
        <dbReference type="Proteomes" id="UP000190092"/>
    </source>
</evidence>
<keyword evidence="8" id="KW-1185">Reference proteome</keyword>
<protein>
    <submittedName>
        <fullName evidence="7">Predicted PurR-regulated permease PerM</fullName>
    </submittedName>
</protein>
<keyword evidence="5 6" id="KW-0472">Membrane</keyword>
<keyword evidence="4 6" id="KW-1133">Transmembrane helix</keyword>
<evidence type="ECO:0000256" key="6">
    <source>
        <dbReference type="SAM" id="Phobius"/>
    </source>
</evidence>
<feature type="transmembrane region" description="Helical" evidence="6">
    <location>
        <begin position="260"/>
        <end position="279"/>
    </location>
</feature>
<dbReference type="InterPro" id="IPR002549">
    <property type="entry name" value="AI-2E-like"/>
</dbReference>
<accession>A0A1T4JJZ0</accession>
<feature type="transmembrane region" description="Helical" evidence="6">
    <location>
        <begin position="299"/>
        <end position="325"/>
    </location>
</feature>
<comment type="subcellular location">
    <subcellularLocation>
        <location evidence="1">Membrane</location>
        <topology evidence="1">Multi-pass membrane protein</topology>
    </subcellularLocation>
</comment>
<dbReference type="GO" id="GO:0016020">
    <property type="term" value="C:membrane"/>
    <property type="evidence" value="ECO:0007669"/>
    <property type="project" value="UniProtKB-SubCell"/>
</dbReference>